<dbReference type="EMBL" id="CAJVPU010037454">
    <property type="protein sequence ID" value="CAG8732556.1"/>
    <property type="molecule type" value="Genomic_DNA"/>
</dbReference>
<accession>A0ACA9Q0F2</accession>
<protein>
    <submittedName>
        <fullName evidence="1">1712_t:CDS:1</fullName>
    </submittedName>
</protein>
<name>A0ACA9Q0F2_9GLOM</name>
<organism evidence="1 2">
    <name type="scientific">Dentiscutata heterogama</name>
    <dbReference type="NCBI Taxonomy" id="1316150"/>
    <lineage>
        <taxon>Eukaryota</taxon>
        <taxon>Fungi</taxon>
        <taxon>Fungi incertae sedis</taxon>
        <taxon>Mucoromycota</taxon>
        <taxon>Glomeromycotina</taxon>
        <taxon>Glomeromycetes</taxon>
        <taxon>Diversisporales</taxon>
        <taxon>Gigasporaceae</taxon>
        <taxon>Dentiscutata</taxon>
    </lineage>
</organism>
<comment type="caution">
    <text evidence="1">The sequence shown here is derived from an EMBL/GenBank/DDBJ whole genome shotgun (WGS) entry which is preliminary data.</text>
</comment>
<dbReference type="Proteomes" id="UP000789702">
    <property type="component" value="Unassembled WGS sequence"/>
</dbReference>
<reference evidence="1" key="1">
    <citation type="submission" date="2021-06" db="EMBL/GenBank/DDBJ databases">
        <authorList>
            <person name="Kallberg Y."/>
            <person name="Tangrot J."/>
            <person name="Rosling A."/>
        </authorList>
    </citation>
    <scope>NUCLEOTIDE SEQUENCE</scope>
    <source>
        <strain evidence="1">IL203A</strain>
    </source>
</reference>
<feature type="non-terminal residue" evidence="1">
    <location>
        <position position="227"/>
    </location>
</feature>
<keyword evidence="2" id="KW-1185">Reference proteome</keyword>
<evidence type="ECO:0000313" key="2">
    <source>
        <dbReference type="Proteomes" id="UP000789702"/>
    </source>
</evidence>
<sequence length="227" mass="26499">VKICENLDLAIKTKIHSDVDMEKDFEQLLDENLNIQRTKEAKTYIKYLALLEQKCSYDNYNCTGEFVVKKKAKLNLTSKDHWFVGCTQWRLKSKGSHFFYYLNDEIDPLLLKRLFEGEAVFHKQTNSSFKEGNIVKMNCKVKFYKLIPSNLQDTPYVILVCQDNLIKATFGKDYLSEVHASLNNINKLRRLIAKIQKLKHPYGQGLLDLTYNIWSGNQELSGYIQQL</sequence>
<proteinExistence type="predicted"/>
<gene>
    <name evidence="1" type="ORF">DHETER_LOCUS13534</name>
</gene>
<evidence type="ECO:0000313" key="1">
    <source>
        <dbReference type="EMBL" id="CAG8732556.1"/>
    </source>
</evidence>
<feature type="non-terminal residue" evidence="1">
    <location>
        <position position="1"/>
    </location>
</feature>